<evidence type="ECO:0000313" key="4">
    <source>
        <dbReference type="EMBL" id="CAB4821100.1"/>
    </source>
</evidence>
<dbReference type="PANTHER" id="PTHR43593:SF1">
    <property type="entry name" value="INOSITOL 2-DEHYDROGENASE"/>
    <property type="match status" value="1"/>
</dbReference>
<proteinExistence type="predicted"/>
<dbReference type="Gene3D" id="3.30.360.10">
    <property type="entry name" value="Dihydrodipicolinate Reductase, domain 2"/>
    <property type="match status" value="1"/>
</dbReference>
<feature type="domain" description="Gfo/Idh/MocA-like oxidoreductase N-terminal" evidence="1">
    <location>
        <begin position="5"/>
        <end position="120"/>
    </location>
</feature>
<name>A0A6J7C4I9_9ZZZZ</name>
<dbReference type="EMBL" id="CAFBMT010000025">
    <property type="protein sequence ID" value="CAB4952210.1"/>
    <property type="molecule type" value="Genomic_DNA"/>
</dbReference>
<evidence type="ECO:0000313" key="7">
    <source>
        <dbReference type="EMBL" id="CAB5019098.1"/>
    </source>
</evidence>
<dbReference type="InterPro" id="IPR050424">
    <property type="entry name" value="Gfo-Idh-MocA_inositol_DH"/>
</dbReference>
<reference evidence="5" key="1">
    <citation type="submission" date="2020-05" db="EMBL/GenBank/DDBJ databases">
        <authorList>
            <person name="Chiriac C."/>
            <person name="Salcher M."/>
            <person name="Ghai R."/>
            <person name="Kavagutti S V."/>
        </authorList>
    </citation>
    <scope>NUCLEOTIDE SEQUENCE</scope>
</reference>
<dbReference type="EMBL" id="CAFBIY010000139">
    <property type="protein sequence ID" value="CAB4852560.1"/>
    <property type="molecule type" value="Genomic_DNA"/>
</dbReference>
<dbReference type="PANTHER" id="PTHR43593">
    <property type="match status" value="1"/>
</dbReference>
<evidence type="ECO:0000259" key="1">
    <source>
        <dbReference type="Pfam" id="PF01408"/>
    </source>
</evidence>
<dbReference type="SUPFAM" id="SSF55347">
    <property type="entry name" value="Glyceraldehyde-3-phosphate dehydrogenase-like, C-terminal domain"/>
    <property type="match status" value="1"/>
</dbReference>
<dbReference type="Pfam" id="PF02894">
    <property type="entry name" value="GFO_IDH_MocA_C"/>
    <property type="match status" value="1"/>
</dbReference>
<dbReference type="Pfam" id="PF01408">
    <property type="entry name" value="GFO_IDH_MocA"/>
    <property type="match status" value="1"/>
</dbReference>
<dbReference type="SUPFAM" id="SSF51735">
    <property type="entry name" value="NAD(P)-binding Rossmann-fold domains"/>
    <property type="match status" value="1"/>
</dbReference>
<evidence type="ECO:0000313" key="6">
    <source>
        <dbReference type="EMBL" id="CAB4952210.1"/>
    </source>
</evidence>
<evidence type="ECO:0000313" key="5">
    <source>
        <dbReference type="EMBL" id="CAB4852560.1"/>
    </source>
</evidence>
<sequence>MGDEIRYGVIGTGMMGIEHINNLLQLPGARVTAIADPHEQSRAWAQLAVGLDTPLAAFESHQELLASGLCDAVVIATPNFTHHEVLLDVLRTPHHVMVEKPLCTTVPHCLEAIEVATSTSEQWPDRVVWMGLEYRYMPPTAAVLHEVRGGAVGTVQMVAIREHRFPFLPKVGNWNRFNRNTGGTLVEKCCHFFDLMNLLVGATPVRVMASGAQDVNHLDERYDGETPDILDNAYVIVEYEGGARAVLDLCMFAEATKNEQEISVVGPLGKVEAMVGEGIVRLGRRADGMGHYSERPVHDPAVLHTGMHHGASYLEHVDFADAIRTGVAASVTLHDGLMSVAIGVAAHRSIAEGRPVTIREVLGG</sequence>
<dbReference type="InterPro" id="IPR000683">
    <property type="entry name" value="Gfo/Idh/MocA-like_OxRdtase_N"/>
</dbReference>
<dbReference type="EMBL" id="CAFAAV010000098">
    <property type="protein sequence ID" value="CAB4821100.1"/>
    <property type="molecule type" value="Genomic_DNA"/>
</dbReference>
<dbReference type="InterPro" id="IPR004104">
    <property type="entry name" value="Gfo/Idh/MocA-like_OxRdtase_C"/>
</dbReference>
<feature type="domain" description="Gfo/Idh/MocA-like oxidoreductase C-terminal" evidence="2">
    <location>
        <begin position="147"/>
        <end position="358"/>
    </location>
</feature>
<accession>A0A6J7C4I9</accession>
<gene>
    <name evidence="3" type="ORF">UFOPK2656_03012</name>
    <name evidence="4" type="ORF">UFOPK3099_01388</name>
    <name evidence="5" type="ORF">UFOPK3267_02161</name>
    <name evidence="6" type="ORF">UFOPK3651_02929</name>
    <name evidence="7" type="ORF">UFOPK3931_03244</name>
</gene>
<dbReference type="Gene3D" id="3.40.50.720">
    <property type="entry name" value="NAD(P)-binding Rossmann-like Domain"/>
    <property type="match status" value="1"/>
</dbReference>
<dbReference type="EMBL" id="CAFBOL010000154">
    <property type="protein sequence ID" value="CAB5019098.1"/>
    <property type="molecule type" value="Genomic_DNA"/>
</dbReference>
<dbReference type="GO" id="GO:0000166">
    <property type="term" value="F:nucleotide binding"/>
    <property type="evidence" value="ECO:0007669"/>
    <property type="project" value="InterPro"/>
</dbReference>
<dbReference type="AlphaFoldDB" id="A0A6J7C4I9"/>
<organism evidence="5">
    <name type="scientific">freshwater metagenome</name>
    <dbReference type="NCBI Taxonomy" id="449393"/>
    <lineage>
        <taxon>unclassified sequences</taxon>
        <taxon>metagenomes</taxon>
        <taxon>ecological metagenomes</taxon>
    </lineage>
</organism>
<evidence type="ECO:0000313" key="3">
    <source>
        <dbReference type="EMBL" id="CAB4742705.1"/>
    </source>
</evidence>
<dbReference type="EMBL" id="CAEZYF010000028">
    <property type="protein sequence ID" value="CAB4742705.1"/>
    <property type="molecule type" value="Genomic_DNA"/>
</dbReference>
<dbReference type="InterPro" id="IPR036291">
    <property type="entry name" value="NAD(P)-bd_dom_sf"/>
</dbReference>
<protein>
    <submittedName>
        <fullName evidence="5">Unannotated protein</fullName>
    </submittedName>
</protein>
<evidence type="ECO:0000259" key="2">
    <source>
        <dbReference type="Pfam" id="PF02894"/>
    </source>
</evidence>